<evidence type="ECO:0000313" key="7">
    <source>
        <dbReference type="EMBL" id="KAJ4351725.1"/>
    </source>
</evidence>
<dbReference type="GO" id="GO:0016020">
    <property type="term" value="C:membrane"/>
    <property type="evidence" value="ECO:0007669"/>
    <property type="project" value="UniProtKB-SubCell"/>
</dbReference>
<evidence type="ECO:0000256" key="2">
    <source>
        <dbReference type="ARBA" id="ARBA00022692"/>
    </source>
</evidence>
<dbReference type="AlphaFoldDB" id="A0A9W8XKS5"/>
<feature type="transmembrane region" description="Helical" evidence="5">
    <location>
        <begin position="74"/>
        <end position="92"/>
    </location>
</feature>
<dbReference type="Proteomes" id="UP001140513">
    <property type="component" value="Unassembled WGS sequence"/>
</dbReference>
<feature type="transmembrane region" description="Helical" evidence="5">
    <location>
        <begin position="20"/>
        <end position="41"/>
    </location>
</feature>
<dbReference type="GeneID" id="80910598"/>
<accession>A0A9W8XKS5</accession>
<reference evidence="7" key="1">
    <citation type="submission" date="2022-10" db="EMBL/GenBank/DDBJ databases">
        <title>Tapping the CABI collections for fungal endophytes: first genome assemblies for Collariella, Neodidymelliopsis, Ascochyta clinopodiicola, Didymella pomorum, Didymosphaeria variabile, Neocosmospora piperis and Neocucurbitaria cava.</title>
        <authorList>
            <person name="Hill R."/>
        </authorList>
    </citation>
    <scope>NUCLEOTIDE SEQUENCE</scope>
    <source>
        <strain evidence="7">IMI 356815</strain>
    </source>
</reference>
<dbReference type="Pfam" id="PF05154">
    <property type="entry name" value="TM2"/>
    <property type="match status" value="1"/>
</dbReference>
<proteinExistence type="predicted"/>
<dbReference type="EMBL" id="JAPEUX010000005">
    <property type="protein sequence ID" value="KAJ4351725.1"/>
    <property type="molecule type" value="Genomic_DNA"/>
</dbReference>
<keyword evidence="8" id="KW-1185">Reference proteome</keyword>
<dbReference type="InterPro" id="IPR007829">
    <property type="entry name" value="TM2"/>
</dbReference>
<organism evidence="7 8">
    <name type="scientific">Didymosphaeria variabile</name>
    <dbReference type="NCBI Taxonomy" id="1932322"/>
    <lineage>
        <taxon>Eukaryota</taxon>
        <taxon>Fungi</taxon>
        <taxon>Dikarya</taxon>
        <taxon>Ascomycota</taxon>
        <taxon>Pezizomycotina</taxon>
        <taxon>Dothideomycetes</taxon>
        <taxon>Pleosporomycetidae</taxon>
        <taxon>Pleosporales</taxon>
        <taxon>Massarineae</taxon>
        <taxon>Didymosphaeriaceae</taxon>
        <taxon>Didymosphaeria</taxon>
    </lineage>
</organism>
<evidence type="ECO:0000256" key="3">
    <source>
        <dbReference type="ARBA" id="ARBA00022989"/>
    </source>
</evidence>
<evidence type="ECO:0000256" key="1">
    <source>
        <dbReference type="ARBA" id="ARBA00004141"/>
    </source>
</evidence>
<evidence type="ECO:0000256" key="5">
    <source>
        <dbReference type="SAM" id="Phobius"/>
    </source>
</evidence>
<comment type="caution">
    <text evidence="7">The sequence shown here is derived from an EMBL/GenBank/DDBJ whole genome shotgun (WGS) entry which is preliminary data.</text>
</comment>
<dbReference type="RefSeq" id="XP_056070081.1">
    <property type="nucleotide sequence ID" value="XM_056215834.1"/>
</dbReference>
<feature type="transmembrane region" description="Helical" evidence="5">
    <location>
        <begin position="98"/>
        <end position="121"/>
    </location>
</feature>
<gene>
    <name evidence="7" type="ORF">N0V89_007068</name>
</gene>
<keyword evidence="2 5" id="KW-0812">Transmembrane</keyword>
<protein>
    <recommendedName>
        <fullName evidence="6">TM2 domain-containing protein</fullName>
    </recommendedName>
</protein>
<dbReference type="OrthoDB" id="3688870at2759"/>
<keyword evidence="3 5" id="KW-1133">Transmembrane helix</keyword>
<sequence>MNRTTQAISTLWRNRPRYRTVFLVQVVLIALFLTLSLYIHAFGLKHEVVKRSSGTFGGFDERPMTEKCYKQERVATLFAVFLGLVGADHWYAQHWVLAIFKLLTGGGLMIWATIDVAFWIVGGFYGTPGCGGGCSKEWLC</sequence>
<evidence type="ECO:0000256" key="4">
    <source>
        <dbReference type="ARBA" id="ARBA00023136"/>
    </source>
</evidence>
<keyword evidence="4 5" id="KW-0472">Membrane</keyword>
<evidence type="ECO:0000259" key="6">
    <source>
        <dbReference type="Pfam" id="PF05154"/>
    </source>
</evidence>
<name>A0A9W8XKS5_9PLEO</name>
<feature type="domain" description="TM2" evidence="6">
    <location>
        <begin position="74"/>
        <end position="116"/>
    </location>
</feature>
<comment type="subcellular location">
    <subcellularLocation>
        <location evidence="1">Membrane</location>
        <topology evidence="1">Multi-pass membrane protein</topology>
    </subcellularLocation>
</comment>
<evidence type="ECO:0000313" key="8">
    <source>
        <dbReference type="Proteomes" id="UP001140513"/>
    </source>
</evidence>